<feature type="domain" description="Type II secretion system protein GspF" evidence="8">
    <location>
        <begin position="271"/>
        <end position="393"/>
    </location>
</feature>
<feature type="transmembrane region" description="Helical" evidence="7">
    <location>
        <begin position="165"/>
        <end position="195"/>
    </location>
</feature>
<keyword evidence="10" id="KW-1185">Reference proteome</keyword>
<protein>
    <submittedName>
        <fullName evidence="9">Type II secretory pathway, component PulF</fullName>
    </submittedName>
</protein>
<keyword evidence="3" id="KW-1003">Cell membrane</keyword>
<keyword evidence="6 7" id="KW-0472">Membrane</keyword>
<dbReference type="STRING" id="2741.SAMN04489866_104114"/>
<dbReference type="RefSeq" id="WP_091791575.1">
    <property type="nucleotide sequence ID" value="NZ_FNAF01000004.1"/>
</dbReference>
<evidence type="ECO:0000256" key="1">
    <source>
        <dbReference type="ARBA" id="ARBA00004651"/>
    </source>
</evidence>
<dbReference type="PANTHER" id="PTHR30012:SF0">
    <property type="entry name" value="TYPE II SECRETION SYSTEM PROTEIN F-RELATED"/>
    <property type="match status" value="1"/>
</dbReference>
<dbReference type="Gene3D" id="1.20.81.30">
    <property type="entry name" value="Type II secretion system (T2SS), domain F"/>
    <property type="match status" value="2"/>
</dbReference>
<evidence type="ECO:0000256" key="5">
    <source>
        <dbReference type="ARBA" id="ARBA00022989"/>
    </source>
</evidence>
<dbReference type="PANTHER" id="PTHR30012">
    <property type="entry name" value="GENERAL SECRETION PATHWAY PROTEIN"/>
    <property type="match status" value="1"/>
</dbReference>
<name>A0A1G6VQW2_PEPNI</name>
<comment type="similarity">
    <text evidence="2">Belongs to the GSP F family.</text>
</comment>
<evidence type="ECO:0000259" key="8">
    <source>
        <dbReference type="Pfam" id="PF00482"/>
    </source>
</evidence>
<keyword evidence="4 7" id="KW-0812">Transmembrane</keyword>
<dbReference type="OrthoDB" id="9805682at2"/>
<reference evidence="9 10" key="1">
    <citation type="submission" date="2016-10" db="EMBL/GenBank/DDBJ databases">
        <authorList>
            <person name="de Groot N.N."/>
        </authorList>
    </citation>
    <scope>NUCLEOTIDE SEQUENCE [LARGE SCALE GENOMIC DNA]</scope>
    <source>
        <strain evidence="9 10">DSM 20475</strain>
    </source>
</reference>
<feature type="transmembrane region" description="Helical" evidence="7">
    <location>
        <begin position="374"/>
        <end position="395"/>
    </location>
</feature>
<dbReference type="InterPro" id="IPR003004">
    <property type="entry name" value="GspF/PilC"/>
</dbReference>
<gene>
    <name evidence="9" type="ORF">SAMN04489866_104114</name>
</gene>
<dbReference type="PRINTS" id="PR00812">
    <property type="entry name" value="BCTERIALGSPF"/>
</dbReference>
<evidence type="ECO:0000313" key="10">
    <source>
        <dbReference type="Proteomes" id="UP000198995"/>
    </source>
</evidence>
<organism evidence="9 10">
    <name type="scientific">Peptococcus niger</name>
    <dbReference type="NCBI Taxonomy" id="2741"/>
    <lineage>
        <taxon>Bacteria</taxon>
        <taxon>Bacillati</taxon>
        <taxon>Bacillota</taxon>
        <taxon>Clostridia</taxon>
        <taxon>Eubacteriales</taxon>
        <taxon>Peptococcaceae</taxon>
        <taxon>Peptococcus</taxon>
    </lineage>
</organism>
<dbReference type="InterPro" id="IPR042094">
    <property type="entry name" value="T2SS_GspF_sf"/>
</dbReference>
<dbReference type="AlphaFoldDB" id="A0A1G6VQW2"/>
<dbReference type="GO" id="GO:0005886">
    <property type="term" value="C:plasma membrane"/>
    <property type="evidence" value="ECO:0007669"/>
    <property type="project" value="UniProtKB-SubCell"/>
</dbReference>
<evidence type="ECO:0000256" key="2">
    <source>
        <dbReference type="ARBA" id="ARBA00005745"/>
    </source>
</evidence>
<feature type="domain" description="Type II secretion system protein GspF" evidence="8">
    <location>
        <begin position="65"/>
        <end position="188"/>
    </location>
</feature>
<comment type="subcellular location">
    <subcellularLocation>
        <location evidence="1">Cell membrane</location>
        <topology evidence="1">Multi-pass membrane protein</topology>
    </subcellularLocation>
</comment>
<sequence length="403" mass="45174">MKTFKYEAMTLNGQRIDGEKSAASIAELAAALQGEGYYLLSHRELTLLDRVRKKCFADEEALIFFLRQLAFMLQSGISISRTLTYLQEDAPKRYIRMICEDLQKGLSKGKPLQAAWRDSALGLPAEIGDWFEIGDMMGDLSSAAQTAADELAERRHLKQSVAQQVFYPFLVLCLLLLFFNLLLFVILPTLMQTYAQLGVRLPVMMQPLAALSKLFAIPGLSFILVPLGPALFIALGIWVSLYPPARHRLWQLARRLPPVRRLLYRHLYVAFAGSLGRLLSAGIGLERALVFLQKRQFMASVGEDLDALTLALHRGMPLSRAMENLDFVPELAATLLFAGEQAGNLPQALLDTAGYYRERAEMEQRFLLRIIEPVAVVFLGAMVLAVALMFFLPLLGTYDQFLQ</sequence>
<accession>A0A1G6VQW2</accession>
<feature type="transmembrane region" description="Helical" evidence="7">
    <location>
        <begin position="262"/>
        <end position="285"/>
    </location>
</feature>
<evidence type="ECO:0000256" key="7">
    <source>
        <dbReference type="SAM" id="Phobius"/>
    </source>
</evidence>
<dbReference type="InterPro" id="IPR018076">
    <property type="entry name" value="T2SS_GspF_dom"/>
</dbReference>
<evidence type="ECO:0000256" key="4">
    <source>
        <dbReference type="ARBA" id="ARBA00022692"/>
    </source>
</evidence>
<keyword evidence="5 7" id="KW-1133">Transmembrane helix</keyword>
<evidence type="ECO:0000256" key="3">
    <source>
        <dbReference type="ARBA" id="ARBA00022475"/>
    </source>
</evidence>
<evidence type="ECO:0000256" key="6">
    <source>
        <dbReference type="ARBA" id="ARBA00023136"/>
    </source>
</evidence>
<proteinExistence type="inferred from homology"/>
<feature type="transmembrane region" description="Helical" evidence="7">
    <location>
        <begin position="215"/>
        <end position="241"/>
    </location>
</feature>
<dbReference type="EMBL" id="FNAF01000004">
    <property type="protein sequence ID" value="SDD55968.1"/>
    <property type="molecule type" value="Genomic_DNA"/>
</dbReference>
<evidence type="ECO:0000313" key="9">
    <source>
        <dbReference type="EMBL" id="SDD55968.1"/>
    </source>
</evidence>
<dbReference type="Pfam" id="PF00482">
    <property type="entry name" value="T2SSF"/>
    <property type="match status" value="2"/>
</dbReference>
<dbReference type="Proteomes" id="UP000198995">
    <property type="component" value="Unassembled WGS sequence"/>
</dbReference>